<gene>
    <name evidence="2" type="ORF">LPB301_05910</name>
</gene>
<dbReference type="KEGG" id="prn:BW723_14840"/>
<evidence type="ECO:0000313" key="3">
    <source>
        <dbReference type="Proteomes" id="UP000092612"/>
    </source>
</evidence>
<dbReference type="STRING" id="996801.BW723_14840"/>
<dbReference type="Proteomes" id="UP000092612">
    <property type="component" value="Unassembled WGS sequence"/>
</dbReference>
<accession>A0A1B8U4F8</accession>
<sequence length="64" mass="7183">MSQIAICPTCGSKSKIKEKEGVVTYTAVQDDEVFKKVGQLKKAMQKFKDKAAQLEKELEALKKH</sequence>
<reference evidence="3" key="1">
    <citation type="submission" date="2016-02" db="EMBL/GenBank/DDBJ databases">
        <title>Paenibacillus sp. LPB0068, isolated from Crassostrea gigas.</title>
        <authorList>
            <person name="Shin S.-K."/>
            <person name="Yi H."/>
        </authorList>
    </citation>
    <scope>NUCLEOTIDE SEQUENCE [LARGE SCALE GENOMIC DNA]</scope>
    <source>
        <strain evidence="3">KCTC 23969</strain>
    </source>
</reference>
<proteinExistence type="predicted"/>
<evidence type="ECO:0000313" key="2">
    <source>
        <dbReference type="EMBL" id="OBY66732.1"/>
    </source>
</evidence>
<name>A0A1B8U4F8_9FLAO</name>
<keyword evidence="1" id="KW-0175">Coiled coil</keyword>
<dbReference type="EMBL" id="LSFL01000012">
    <property type="protein sequence ID" value="OBY66732.1"/>
    <property type="molecule type" value="Genomic_DNA"/>
</dbReference>
<dbReference type="OrthoDB" id="828248at2"/>
<protein>
    <submittedName>
        <fullName evidence="2">Uncharacterized protein</fullName>
    </submittedName>
</protein>
<feature type="coiled-coil region" evidence="1">
    <location>
        <begin position="37"/>
        <end position="64"/>
    </location>
</feature>
<comment type="caution">
    <text evidence="2">The sequence shown here is derived from an EMBL/GenBank/DDBJ whole genome shotgun (WGS) entry which is preliminary data.</text>
</comment>
<evidence type="ECO:0000256" key="1">
    <source>
        <dbReference type="SAM" id="Coils"/>
    </source>
</evidence>
<dbReference type="RefSeq" id="WP_068359012.1">
    <property type="nucleotide sequence ID" value="NZ_CP019337.1"/>
</dbReference>
<keyword evidence="3" id="KW-1185">Reference proteome</keyword>
<organism evidence="2 3">
    <name type="scientific">Polaribacter reichenbachii</name>
    <dbReference type="NCBI Taxonomy" id="996801"/>
    <lineage>
        <taxon>Bacteria</taxon>
        <taxon>Pseudomonadati</taxon>
        <taxon>Bacteroidota</taxon>
        <taxon>Flavobacteriia</taxon>
        <taxon>Flavobacteriales</taxon>
        <taxon>Flavobacteriaceae</taxon>
    </lineage>
</organism>
<dbReference type="AlphaFoldDB" id="A0A1B8U4F8"/>